<dbReference type="EMBL" id="MHNI01000012">
    <property type="protein sequence ID" value="OGZ43020.1"/>
    <property type="molecule type" value="Genomic_DNA"/>
</dbReference>
<protein>
    <submittedName>
        <fullName evidence="2">Uncharacterized protein</fullName>
    </submittedName>
</protein>
<feature type="transmembrane region" description="Helical" evidence="1">
    <location>
        <begin position="230"/>
        <end position="249"/>
    </location>
</feature>
<keyword evidence="1" id="KW-1133">Transmembrane helix</keyword>
<accession>A0A1G2FZK8</accession>
<gene>
    <name evidence="2" type="ORF">A2W41_02810</name>
</gene>
<sequence>MNAQEFTNLYTHQTSDESITTFQNEMGFSLIRLYPESTPYHNDGRRMFVKIAALDRGFFYGVDMTKPQKREETTDYVITDGEEYKKKVTNFMSDGSEFTFDENSKKIIHEPTGKKFSMNEFVEILVANHLSDRLFFKRIRNEVANRILKFIFWLSDAHYERIQTAIDKYHYGKGENPPPKDDKENIEPFFKYFLISKNILFAVLLVTFPSAVFLGHLWKAGEFSLSNPSLVLLFFLVLFSCEKFSIWLGRKIKEFVMPSRDIFAEKKVNFMERLHDYQYSNKFDLKLNMRRN</sequence>
<comment type="caution">
    <text evidence="2">The sequence shown here is derived from an EMBL/GenBank/DDBJ whole genome shotgun (WGS) entry which is preliminary data.</text>
</comment>
<reference evidence="2 3" key="1">
    <citation type="journal article" date="2016" name="Nat. Commun.">
        <title>Thousands of microbial genomes shed light on interconnected biogeochemical processes in an aquifer system.</title>
        <authorList>
            <person name="Anantharaman K."/>
            <person name="Brown C.T."/>
            <person name="Hug L.A."/>
            <person name="Sharon I."/>
            <person name="Castelle C.J."/>
            <person name="Probst A.J."/>
            <person name="Thomas B.C."/>
            <person name="Singh A."/>
            <person name="Wilkins M.J."/>
            <person name="Karaoz U."/>
            <person name="Brodie E.L."/>
            <person name="Williams K.H."/>
            <person name="Hubbard S.S."/>
            <person name="Banfield J.F."/>
        </authorList>
    </citation>
    <scope>NUCLEOTIDE SEQUENCE [LARGE SCALE GENOMIC DNA]</scope>
</reference>
<evidence type="ECO:0000313" key="2">
    <source>
        <dbReference type="EMBL" id="OGZ43020.1"/>
    </source>
</evidence>
<dbReference type="Proteomes" id="UP000176700">
    <property type="component" value="Unassembled WGS sequence"/>
</dbReference>
<proteinExistence type="predicted"/>
<dbReference type="AlphaFoldDB" id="A0A1G2FZK8"/>
<feature type="transmembrane region" description="Helical" evidence="1">
    <location>
        <begin position="199"/>
        <end position="218"/>
    </location>
</feature>
<organism evidence="2 3">
    <name type="scientific">Candidatus Ryanbacteria bacterium RIFCSPHIGHO2_01_45_13</name>
    <dbReference type="NCBI Taxonomy" id="1802112"/>
    <lineage>
        <taxon>Bacteria</taxon>
        <taxon>Candidatus Ryaniibacteriota</taxon>
    </lineage>
</organism>
<keyword evidence="1" id="KW-0812">Transmembrane</keyword>
<evidence type="ECO:0000313" key="3">
    <source>
        <dbReference type="Proteomes" id="UP000176700"/>
    </source>
</evidence>
<name>A0A1G2FZK8_9BACT</name>
<evidence type="ECO:0000256" key="1">
    <source>
        <dbReference type="SAM" id="Phobius"/>
    </source>
</evidence>
<keyword evidence="1" id="KW-0472">Membrane</keyword>